<organism evidence="3">
    <name type="scientific">marine sediment metagenome</name>
    <dbReference type="NCBI Taxonomy" id="412755"/>
    <lineage>
        <taxon>unclassified sequences</taxon>
        <taxon>metagenomes</taxon>
        <taxon>ecological metagenomes</taxon>
    </lineage>
</organism>
<protein>
    <recommendedName>
        <fullName evidence="4">V-type ATP synthase subunit C</fullName>
    </recommendedName>
</protein>
<dbReference type="InterPro" id="IPR002843">
    <property type="entry name" value="ATPase_V0-cplx_csu/dsu"/>
</dbReference>
<dbReference type="AlphaFoldDB" id="X0VH16"/>
<dbReference type="SUPFAM" id="SSF103486">
    <property type="entry name" value="V-type ATP synthase subunit C"/>
    <property type="match status" value="1"/>
</dbReference>
<evidence type="ECO:0000256" key="2">
    <source>
        <dbReference type="ARBA" id="ARBA00023065"/>
    </source>
</evidence>
<evidence type="ECO:0008006" key="4">
    <source>
        <dbReference type="Google" id="ProtNLM"/>
    </source>
</evidence>
<keyword evidence="1" id="KW-0813">Transport</keyword>
<dbReference type="EMBL" id="BARS01035352">
    <property type="protein sequence ID" value="GAG17570.1"/>
    <property type="molecule type" value="Genomic_DNA"/>
</dbReference>
<gene>
    <name evidence="3" type="ORF">S01H1_54477</name>
</gene>
<accession>X0VH16</accession>
<dbReference type="Gene3D" id="1.10.132.50">
    <property type="entry name" value="ATP synthase (C/AC39) subunit, domain 3"/>
    <property type="match status" value="2"/>
</dbReference>
<name>X0VH16_9ZZZZ</name>
<evidence type="ECO:0000313" key="3">
    <source>
        <dbReference type="EMBL" id="GAG17570.1"/>
    </source>
</evidence>
<dbReference type="GO" id="GO:0046961">
    <property type="term" value="F:proton-transporting ATPase activity, rotational mechanism"/>
    <property type="evidence" value="ECO:0007669"/>
    <property type="project" value="InterPro"/>
</dbReference>
<dbReference type="Pfam" id="PF01992">
    <property type="entry name" value="vATP-synt_AC39"/>
    <property type="match status" value="1"/>
</dbReference>
<dbReference type="InterPro" id="IPR050873">
    <property type="entry name" value="V-ATPase_V0D/AC39_subunit"/>
</dbReference>
<feature type="non-terminal residue" evidence="3">
    <location>
        <position position="1"/>
    </location>
</feature>
<comment type="caution">
    <text evidence="3">The sequence shown here is derived from an EMBL/GenBank/DDBJ whole genome shotgun (WGS) entry which is preliminary data.</text>
</comment>
<dbReference type="PANTHER" id="PTHR38682:SF1">
    <property type="entry name" value="V-TYPE ATP SYNTHASE SUBUNIT C"/>
    <property type="match status" value="1"/>
</dbReference>
<keyword evidence="2" id="KW-0406">Ion transport</keyword>
<dbReference type="InterPro" id="IPR036079">
    <property type="entry name" value="ATPase_csu/dsu_sf"/>
</dbReference>
<dbReference type="InterPro" id="IPR044911">
    <property type="entry name" value="V-type_ATPase_csu/dsu_dom_3"/>
</dbReference>
<evidence type="ECO:0000256" key="1">
    <source>
        <dbReference type="ARBA" id="ARBA00022448"/>
    </source>
</evidence>
<reference evidence="3" key="1">
    <citation type="journal article" date="2014" name="Front. Microbiol.">
        <title>High frequency of phylogenetically diverse reductive dehalogenase-homologous genes in deep subseafloor sedimentary metagenomes.</title>
        <authorList>
            <person name="Kawai M."/>
            <person name="Futagami T."/>
            <person name="Toyoda A."/>
            <person name="Takaki Y."/>
            <person name="Nishi S."/>
            <person name="Hori S."/>
            <person name="Arai W."/>
            <person name="Tsubouchi T."/>
            <person name="Morono Y."/>
            <person name="Uchiyama I."/>
            <person name="Ito T."/>
            <person name="Fujiyama A."/>
            <person name="Inagaki F."/>
            <person name="Takami H."/>
        </authorList>
    </citation>
    <scope>NUCLEOTIDE SEQUENCE</scope>
    <source>
        <strain evidence="3">Expedition CK06-06</strain>
    </source>
</reference>
<sequence>SLDELVDLLAGTPYARPLQVAAAAYAAKGNLFYLESALDVDYYHRLWAAIGRLSLGDRERARSLVGLEIDIENVRWMLRLQHYYKMPLGEMLALLIPNGTRVDETFVRRAASGADFRSIVASAVGGLVSEFPDIMPVETQVATLEMMEEVLWHYYLGAVRRGMHGYPFTITTIMGYLKLAEVERRNLACVLNGKRYGLAPSEIERNLIIAMKE</sequence>
<proteinExistence type="predicted"/>
<dbReference type="PANTHER" id="PTHR38682">
    <property type="entry name" value="V-TYPE ATP SYNTHASE SUBUNIT C"/>
    <property type="match status" value="1"/>
</dbReference>